<keyword evidence="3" id="KW-1185">Reference proteome</keyword>
<comment type="caution">
    <text evidence="2">The sequence shown here is derived from an EMBL/GenBank/DDBJ whole genome shotgun (WGS) entry which is preliminary data.</text>
</comment>
<accession>A0A4V2F2F8</accession>
<dbReference type="Proteomes" id="UP000292445">
    <property type="component" value="Unassembled WGS sequence"/>
</dbReference>
<reference evidence="2 3" key="1">
    <citation type="submission" date="2019-02" db="EMBL/GenBank/DDBJ databases">
        <title>Genomic Encyclopedia of Type Strains, Phase IV (KMG-IV): sequencing the most valuable type-strain genomes for metagenomic binning, comparative biology and taxonomic classification.</title>
        <authorList>
            <person name="Goeker M."/>
        </authorList>
    </citation>
    <scope>NUCLEOTIDE SEQUENCE [LARGE SCALE GENOMIC DNA]</scope>
    <source>
        <strain evidence="2 3">K24</strain>
    </source>
</reference>
<evidence type="ECO:0000313" key="2">
    <source>
        <dbReference type="EMBL" id="RZS77998.1"/>
    </source>
</evidence>
<organism evidence="2 3">
    <name type="scientific">Pigmentiphaga kullae</name>
    <dbReference type="NCBI Taxonomy" id="151784"/>
    <lineage>
        <taxon>Bacteria</taxon>
        <taxon>Pseudomonadati</taxon>
        <taxon>Pseudomonadota</taxon>
        <taxon>Betaproteobacteria</taxon>
        <taxon>Burkholderiales</taxon>
        <taxon>Alcaligenaceae</taxon>
        <taxon>Pigmentiphaga</taxon>
    </lineage>
</organism>
<proteinExistence type="predicted"/>
<evidence type="ECO:0000256" key="1">
    <source>
        <dbReference type="SAM" id="MobiDB-lite"/>
    </source>
</evidence>
<name>A0A4V2F2F8_9BURK</name>
<sequence length="52" mass="5222">MGTVDPAPPVHQCRPGDPAPGRPKAGPRPLGGLPRSGWGLTMPGARKRVGGG</sequence>
<protein>
    <submittedName>
        <fullName evidence="2">Uncharacterized protein</fullName>
    </submittedName>
</protein>
<evidence type="ECO:0000313" key="3">
    <source>
        <dbReference type="Proteomes" id="UP000292445"/>
    </source>
</evidence>
<feature type="region of interest" description="Disordered" evidence="1">
    <location>
        <begin position="1"/>
        <end position="52"/>
    </location>
</feature>
<dbReference type="EMBL" id="SGXC01000003">
    <property type="protein sequence ID" value="RZS77998.1"/>
    <property type="molecule type" value="Genomic_DNA"/>
</dbReference>
<gene>
    <name evidence="2" type="ORF">EV675_4637</name>
</gene>
<feature type="compositionally biased region" description="Low complexity" evidence="1">
    <location>
        <begin position="22"/>
        <end position="40"/>
    </location>
</feature>
<dbReference type="AlphaFoldDB" id="A0A4V2F2F8"/>